<evidence type="ECO:0000256" key="3">
    <source>
        <dbReference type="ARBA" id="ARBA00022664"/>
    </source>
</evidence>
<evidence type="ECO:0000256" key="2">
    <source>
        <dbReference type="ARBA" id="ARBA00007459"/>
    </source>
</evidence>
<feature type="compositionally biased region" description="Acidic residues" evidence="5">
    <location>
        <begin position="80"/>
        <end position="91"/>
    </location>
</feature>
<evidence type="ECO:0000259" key="6">
    <source>
        <dbReference type="Pfam" id="PF05182"/>
    </source>
</evidence>
<dbReference type="EMBL" id="JADCNM010000007">
    <property type="protein sequence ID" value="KAG0475779.1"/>
    <property type="molecule type" value="Genomic_DNA"/>
</dbReference>
<sequence>MPCALISTTSESFSDLEVQAIAGVPAVAEEDRNKSESEENEAQRAHGTVESGSSSDSDDDIQIVLNDEDSPNKLSQLSGDDVDDEEDDGDDLVILSGTGCSSKKRRSAEYGLSVDGYLPRSGERKGARRIGGASAIRAWDILSGRANWHQLTKSGTFCNGSYGLAFPVAFSNGCDFYLPQNRSIFDIDVESFECKPWRFNGVDITEYFNFGLDEEGWKNYCKQLVLFQQNTFPMCEPSMLNKFSQTISSDVAYCGGENGLFSIPDDLDVKRNSIRLPKGRAIEVESGNGERIPSIEVRRSRNRDSDVVIQITTEAALGDTSDPSMNIINHAVQDVTKIQSLSSSNNELFRSSKFSDHGAHSEASKGGVCMEEVPGPGCVPVSSGSCLQEVFFSDCYFSSEAASETTINSLQCWGMNSSSEDGNASPRAREHQNGTCATNFRNRDNNEHETHCGEISVMVRNFCGKELHSSFLNHQEKGHGQDLLLVGKRKERSSTTDVKKRKHCHDRAERVKYSRKTMSVVRSDNFQSSSEKFHYNTRDLSTWQRTVDEQNTRMKGHHDSMVINSRHSERSLDESFGRSVSFLYKDEESFMHKHDRFPCNSGKFYRLQQLDNYGKTLLFGTERSYVEDSEVLRSHEDGLHHPRSFEDTHYAEEQDGENHTFMRSQLHHICKSENYMGHSKFSHSRERISSPRSNHDIVSSKECCYFPSRTCSNCDNKHFSVKVSGLSPSNDAYSRRRKRCLAFPEVFDIVDVKFRNQYRKFSSTGRYTDHGTLKHRSNQGHTHSINGDKFYDKYWSISDSKDRVSPFRQQSCNLFTDRYTGYDMLQHQNNGVHKHSLRVDKFYDNYLSDTDSMDLVGSLHDNFVKDRCELAERVTRCKINRSNSIHVGNESDLIKETRDSKHKQDSSHFSVEVIGTCRSNKDIIAKCSNTYSISKEAEMEDFEEGQLIEEPDAQETAVKINFNPDGRSSASSPNAATSLHPLLNNKMNLDYPLQSNNLVGNRQEPFARNLGKDGKAPTTLQRSNSTKEGIRNFHCHAT</sequence>
<dbReference type="PANTHER" id="PTHR36884">
    <property type="entry name" value="FIP1[III]-LIKE PROTEIN"/>
    <property type="match status" value="1"/>
</dbReference>
<evidence type="ECO:0000256" key="4">
    <source>
        <dbReference type="ARBA" id="ARBA00023242"/>
    </source>
</evidence>
<feature type="region of interest" description="Disordered" evidence="5">
    <location>
        <begin position="419"/>
        <end position="442"/>
    </location>
</feature>
<dbReference type="GO" id="GO:0006397">
    <property type="term" value="P:mRNA processing"/>
    <property type="evidence" value="ECO:0007669"/>
    <property type="project" value="UniProtKB-KW"/>
</dbReference>
<dbReference type="InterPro" id="IPR044976">
    <property type="entry name" value="FIPS5/FIPS3-like"/>
</dbReference>
<dbReference type="Proteomes" id="UP000639772">
    <property type="component" value="Chromosome 7"/>
</dbReference>
<reference evidence="7 8" key="1">
    <citation type="journal article" date="2020" name="Nat. Food">
        <title>A phased Vanilla planifolia genome enables genetic improvement of flavour and production.</title>
        <authorList>
            <person name="Hasing T."/>
            <person name="Tang H."/>
            <person name="Brym M."/>
            <person name="Khazi F."/>
            <person name="Huang T."/>
            <person name="Chambers A.H."/>
        </authorList>
    </citation>
    <scope>NUCLEOTIDE SEQUENCE [LARGE SCALE GENOMIC DNA]</scope>
    <source>
        <tissue evidence="7">Leaf</tissue>
    </source>
</reference>
<comment type="subcellular location">
    <subcellularLocation>
        <location evidence="1">Nucleus</location>
    </subcellularLocation>
</comment>
<gene>
    <name evidence="7" type="ORF">HPP92_015465</name>
</gene>
<feature type="compositionally biased region" description="Polar residues" evidence="5">
    <location>
        <begin position="1018"/>
        <end position="1027"/>
    </location>
</feature>
<dbReference type="Pfam" id="PF05182">
    <property type="entry name" value="Fip1"/>
    <property type="match status" value="1"/>
</dbReference>
<evidence type="ECO:0000256" key="1">
    <source>
        <dbReference type="ARBA" id="ARBA00004123"/>
    </source>
</evidence>
<protein>
    <recommendedName>
        <fullName evidence="6">Pre-mRNA polyadenylation factor Fip1 domain-containing protein</fullName>
    </recommendedName>
</protein>
<organism evidence="7 8">
    <name type="scientific">Vanilla planifolia</name>
    <name type="common">Vanilla</name>
    <dbReference type="NCBI Taxonomy" id="51239"/>
    <lineage>
        <taxon>Eukaryota</taxon>
        <taxon>Viridiplantae</taxon>
        <taxon>Streptophyta</taxon>
        <taxon>Embryophyta</taxon>
        <taxon>Tracheophyta</taxon>
        <taxon>Spermatophyta</taxon>
        <taxon>Magnoliopsida</taxon>
        <taxon>Liliopsida</taxon>
        <taxon>Asparagales</taxon>
        <taxon>Orchidaceae</taxon>
        <taxon>Vanilloideae</taxon>
        <taxon>Vanilleae</taxon>
        <taxon>Vanilla</taxon>
    </lineage>
</organism>
<dbReference type="GO" id="GO:0005634">
    <property type="term" value="C:nucleus"/>
    <property type="evidence" value="ECO:0007669"/>
    <property type="project" value="UniProtKB-SubCell"/>
</dbReference>
<keyword evidence="3" id="KW-0507">mRNA processing</keyword>
<feature type="domain" description="Pre-mRNA polyadenylation factor Fip1" evidence="6">
    <location>
        <begin position="186"/>
        <end position="223"/>
    </location>
</feature>
<name>A0A835UU26_VANPL</name>
<dbReference type="PANTHER" id="PTHR36884:SF4">
    <property type="entry name" value="FIP1[III]-LIKE PROTEIN"/>
    <property type="match status" value="1"/>
</dbReference>
<keyword evidence="4" id="KW-0539">Nucleus</keyword>
<feature type="region of interest" description="Disordered" evidence="5">
    <location>
        <begin position="1005"/>
        <end position="1038"/>
    </location>
</feature>
<dbReference type="AlphaFoldDB" id="A0A835UU26"/>
<evidence type="ECO:0000313" key="7">
    <source>
        <dbReference type="EMBL" id="KAG0475779.1"/>
    </source>
</evidence>
<evidence type="ECO:0000256" key="5">
    <source>
        <dbReference type="SAM" id="MobiDB-lite"/>
    </source>
</evidence>
<accession>A0A835UU26</accession>
<evidence type="ECO:0000313" key="8">
    <source>
        <dbReference type="Proteomes" id="UP000639772"/>
    </source>
</evidence>
<feature type="compositionally biased region" description="Basic and acidic residues" evidence="5">
    <location>
        <begin position="29"/>
        <end position="44"/>
    </location>
</feature>
<dbReference type="InterPro" id="IPR007854">
    <property type="entry name" value="Fip1_dom"/>
</dbReference>
<proteinExistence type="inferred from homology"/>
<comment type="caution">
    <text evidence="7">The sequence shown here is derived from an EMBL/GenBank/DDBJ whole genome shotgun (WGS) entry which is preliminary data.</text>
</comment>
<dbReference type="OrthoDB" id="1917198at2759"/>
<comment type="similarity">
    <text evidence="2">Belongs to the FIP1 family.</text>
</comment>
<feature type="compositionally biased region" description="Acidic residues" evidence="5">
    <location>
        <begin position="56"/>
        <end position="69"/>
    </location>
</feature>
<feature type="region of interest" description="Disordered" evidence="5">
    <location>
        <begin position="27"/>
        <end position="92"/>
    </location>
</feature>